<evidence type="ECO:0000259" key="6">
    <source>
        <dbReference type="PROSITE" id="PS51471"/>
    </source>
</evidence>
<dbReference type="EMBL" id="EU711357">
    <property type="protein sequence ID" value="ACH85900.1"/>
    <property type="molecule type" value="Genomic_DNA"/>
</dbReference>
<dbReference type="Gene3D" id="2.60.120.330">
    <property type="entry name" value="B-lactam Antibiotic, Isopenicillin N Synthase, Chain"/>
    <property type="match status" value="2"/>
</dbReference>
<dbReference type="GO" id="GO:0046872">
    <property type="term" value="F:metal ion binding"/>
    <property type="evidence" value="ECO:0007669"/>
    <property type="project" value="UniProtKB-KW"/>
</dbReference>
<dbReference type="InterPro" id="IPR050231">
    <property type="entry name" value="Iron_ascorbate_oxido_reductase"/>
</dbReference>
<evidence type="ECO:0000256" key="1">
    <source>
        <dbReference type="ARBA" id="ARBA00008056"/>
    </source>
</evidence>
<reference evidence="7" key="1">
    <citation type="journal article" date="2008" name="Theor. Appl. Genet.">
        <title>Fine mapping of loci involved with glucosinolate biosynthesis in oilseed mustard (Brassica juncea) using genomic information from allied species.</title>
        <authorList>
            <person name="Bisht N.C."/>
            <person name="Gupta V."/>
            <person name="Ramchiary N."/>
            <person name="Sodhi Y.S."/>
            <person name="Mukhopadhyay A."/>
            <person name="Arumugam N."/>
            <person name="Pental D."/>
            <person name="Pradhan A.K."/>
        </authorList>
    </citation>
    <scope>NUCLEOTIDE SEQUENCE</scope>
</reference>
<keyword evidence="2 4" id="KW-0479">Metal-binding</keyword>
<dbReference type="PANTHER" id="PTHR47990">
    <property type="entry name" value="2-OXOGLUTARATE (2OG) AND FE(II)-DEPENDENT OXYGENASE SUPERFAMILY PROTEIN-RELATED"/>
    <property type="match status" value="1"/>
</dbReference>
<dbReference type="SUPFAM" id="SSF51197">
    <property type="entry name" value="Clavaminate synthase-like"/>
    <property type="match status" value="1"/>
</dbReference>
<name>C5H4E4_BRAJU</name>
<feature type="region of interest" description="Disordered" evidence="5">
    <location>
        <begin position="274"/>
        <end position="306"/>
    </location>
</feature>
<dbReference type="PROSITE" id="PS51471">
    <property type="entry name" value="FE2OG_OXY"/>
    <property type="match status" value="1"/>
</dbReference>
<keyword evidence="4" id="KW-0560">Oxidoreductase</keyword>
<dbReference type="FunFam" id="2.60.120.330:FF:000062">
    <property type="entry name" value="2-oxoglutarate-dependent dioxygenase AOP3"/>
    <property type="match status" value="1"/>
</dbReference>
<protein>
    <submittedName>
        <fullName evidence="7">GSL-ALK copy 1</fullName>
    </submittedName>
</protein>
<dbReference type="GO" id="GO:0016491">
    <property type="term" value="F:oxidoreductase activity"/>
    <property type="evidence" value="ECO:0007669"/>
    <property type="project" value="UniProtKB-KW"/>
</dbReference>
<dbReference type="Pfam" id="PF14226">
    <property type="entry name" value="DIOX_N"/>
    <property type="match status" value="1"/>
</dbReference>
<dbReference type="InterPro" id="IPR027443">
    <property type="entry name" value="IPNS-like_sf"/>
</dbReference>
<evidence type="ECO:0000256" key="4">
    <source>
        <dbReference type="RuleBase" id="RU003682"/>
    </source>
</evidence>
<dbReference type="EMBL" id="EU711358">
    <property type="protein sequence ID" value="ACH85901.1"/>
    <property type="molecule type" value="Genomic_DNA"/>
</dbReference>
<dbReference type="InterPro" id="IPR026992">
    <property type="entry name" value="DIOX_N"/>
</dbReference>
<evidence type="ECO:0000313" key="7">
    <source>
        <dbReference type="EMBL" id="ACH85900.1"/>
    </source>
</evidence>
<comment type="similarity">
    <text evidence="1 4">Belongs to the iron/ascorbate-dependent oxidoreductase family.</text>
</comment>
<organism evidence="7">
    <name type="scientific">Brassica juncea</name>
    <name type="common">Indian mustard</name>
    <name type="synonym">Sinapis juncea</name>
    <dbReference type="NCBI Taxonomy" id="3707"/>
    <lineage>
        <taxon>Eukaryota</taxon>
        <taxon>Viridiplantae</taxon>
        <taxon>Streptophyta</taxon>
        <taxon>Embryophyta</taxon>
        <taxon>Tracheophyta</taxon>
        <taxon>Spermatophyta</taxon>
        <taxon>Magnoliopsida</taxon>
        <taxon>eudicotyledons</taxon>
        <taxon>Gunneridae</taxon>
        <taxon>Pentapetalae</taxon>
        <taxon>rosids</taxon>
        <taxon>malvids</taxon>
        <taxon>Brassicales</taxon>
        <taxon>Brassicaceae</taxon>
        <taxon>Brassiceae</taxon>
        <taxon>Brassica</taxon>
    </lineage>
</organism>
<feature type="domain" description="Fe2OG dioxygenase" evidence="6">
    <location>
        <begin position="287"/>
        <end position="386"/>
    </location>
</feature>
<dbReference type="InterPro" id="IPR005123">
    <property type="entry name" value="Oxoglu/Fe-dep_dioxygenase_dom"/>
</dbReference>
<dbReference type="InterPro" id="IPR044861">
    <property type="entry name" value="IPNS-like_FE2OG_OXY"/>
</dbReference>
<evidence type="ECO:0000256" key="3">
    <source>
        <dbReference type="ARBA" id="ARBA00023004"/>
    </source>
</evidence>
<dbReference type="AlphaFoldDB" id="C5H4E4"/>
<accession>C5H4E4</accession>
<evidence type="ECO:0000256" key="5">
    <source>
        <dbReference type="SAM" id="MobiDB-lite"/>
    </source>
</evidence>
<dbReference type="Pfam" id="PF03171">
    <property type="entry name" value="2OG-FeII_Oxy"/>
    <property type="match status" value="1"/>
</dbReference>
<feature type="compositionally biased region" description="Polar residues" evidence="5">
    <location>
        <begin position="276"/>
        <end position="287"/>
    </location>
</feature>
<proteinExistence type="inferred from homology"/>
<keyword evidence="3 4" id="KW-0408">Iron</keyword>
<sequence>MGSDSTPQLPVIHLSDQTLKPGSEKWVEVRSDVRKALEDYGGFEVSYDRVSEELKKSVLDAMIELFELPVEAKQRNVSPKPYTGYSTHNGLSESLGIQDSNVLEKVNEFTQLLRPDCEGNKTMSETIQNFSEKLAELDVMVRRMVIESFGIENYFDEHLKSTNYRLRLMKYVAPPDVDANVAVGTKDSDDGANTNTTANADADDIANGIAKVHIDDDADAKGDVCTGAGTNHNGDDVNTGDCANVKSNVDVGTNVSAKSSVGADVNTGTIDDVNANAGTRSSANVGVSDSVKANGGADDEEKKLGLPSHTDKNLLTVLYQYEIEGLEVLTKDEKWIRLKPSHNSFVVMAGDSLYALMNGRLSRPFHRVRVTERKKTRYSIALFSTPNGDYIIEPPKELVDEKHPRLFKPFTYVDLMSFYHTEAGRRARSTLHAYCAVSGA</sequence>
<evidence type="ECO:0000256" key="2">
    <source>
        <dbReference type="ARBA" id="ARBA00022723"/>
    </source>
</evidence>